<keyword evidence="3" id="KW-1185">Reference proteome</keyword>
<evidence type="ECO:0000313" key="2">
    <source>
        <dbReference type="EMBL" id="KAJ6254480.1"/>
    </source>
</evidence>
<evidence type="ECO:0000256" key="1">
    <source>
        <dbReference type="SAM" id="MobiDB-lite"/>
    </source>
</evidence>
<name>A0ABQ8ZC61_9EUKA</name>
<feature type="region of interest" description="Disordered" evidence="1">
    <location>
        <begin position="222"/>
        <end position="307"/>
    </location>
</feature>
<protein>
    <submittedName>
        <fullName evidence="2">Uncharacterized protein</fullName>
    </submittedName>
</protein>
<organism evidence="2 3">
    <name type="scientific">Anaeramoeba flamelloides</name>
    <dbReference type="NCBI Taxonomy" id="1746091"/>
    <lineage>
        <taxon>Eukaryota</taxon>
        <taxon>Metamonada</taxon>
        <taxon>Anaeramoebidae</taxon>
        <taxon>Anaeramoeba</taxon>
    </lineage>
</organism>
<reference evidence="2" key="1">
    <citation type="submission" date="2022-08" db="EMBL/GenBank/DDBJ databases">
        <title>Novel sulfate-reducing endosymbionts in the free-living metamonad Anaeramoeba.</title>
        <authorList>
            <person name="Jerlstrom-Hultqvist J."/>
            <person name="Cepicka I."/>
            <person name="Gallot-Lavallee L."/>
            <person name="Salas-Leiva D."/>
            <person name="Curtis B.A."/>
            <person name="Zahonova K."/>
            <person name="Pipaliya S."/>
            <person name="Dacks J."/>
            <person name="Roger A.J."/>
        </authorList>
    </citation>
    <scope>NUCLEOTIDE SEQUENCE</scope>
    <source>
        <strain evidence="2">Schooner1</strain>
    </source>
</reference>
<accession>A0ABQ8ZC61</accession>
<proteinExistence type="predicted"/>
<sequence length="424" mass="49892">MNSNQAPKRAKTAIHRKIIILRKQFPNSIEGLDECQLMNPNCPKKVTVDRKILQKEFVIKEENNSKWLLSKKDLSLFFLKKYNLFYKEFVDTTTQEQSTLTFSFQNGSLFKKDYLEEVNSEEYLEKFYTIEKLVLQCFLEQPDWFSGLKKKHFQQNINPPSKITIEKNSIRDVCKFVTKIENPPEEIISSGLQKMQRAMSLFFKARFNLVNNTKMNRKYLTYTQNFPKRKHKQNTWRKRSRKRNTKTNTKKKTKTNLKSKDHQLKNSNSILNPKKDRGTLVSPTKRITNPQRMTKSDSNLKQNNKSTPTEKILQIKNFSKNVQLTDCLKHTKAPKKINKKFKNINNQFIHKRLNGQIEKSNHGGDDHENLECFERSSPNNAHLIDNNCSGMISAKIEKHETEIKEDLQMLKELLDLKKSISEID</sequence>
<dbReference type="EMBL" id="JAOAOG010000020">
    <property type="protein sequence ID" value="KAJ6254480.1"/>
    <property type="molecule type" value="Genomic_DNA"/>
</dbReference>
<gene>
    <name evidence="2" type="ORF">M0813_12441</name>
</gene>
<feature type="compositionally biased region" description="Polar residues" evidence="1">
    <location>
        <begin position="281"/>
        <end position="307"/>
    </location>
</feature>
<feature type="compositionally biased region" description="Basic residues" evidence="1">
    <location>
        <begin position="227"/>
        <end position="257"/>
    </location>
</feature>
<dbReference type="Proteomes" id="UP001150062">
    <property type="component" value="Unassembled WGS sequence"/>
</dbReference>
<evidence type="ECO:0000313" key="3">
    <source>
        <dbReference type="Proteomes" id="UP001150062"/>
    </source>
</evidence>
<comment type="caution">
    <text evidence="2">The sequence shown here is derived from an EMBL/GenBank/DDBJ whole genome shotgun (WGS) entry which is preliminary data.</text>
</comment>